<accession>A0A8T0FXF5</accession>
<feature type="compositionally biased region" description="Polar residues" evidence="1">
    <location>
        <begin position="31"/>
        <end position="46"/>
    </location>
</feature>
<organism evidence="2 3">
    <name type="scientific">Argiope bruennichi</name>
    <name type="common">Wasp spider</name>
    <name type="synonym">Aranea bruennichi</name>
    <dbReference type="NCBI Taxonomy" id="94029"/>
    <lineage>
        <taxon>Eukaryota</taxon>
        <taxon>Metazoa</taxon>
        <taxon>Ecdysozoa</taxon>
        <taxon>Arthropoda</taxon>
        <taxon>Chelicerata</taxon>
        <taxon>Arachnida</taxon>
        <taxon>Araneae</taxon>
        <taxon>Araneomorphae</taxon>
        <taxon>Entelegynae</taxon>
        <taxon>Araneoidea</taxon>
        <taxon>Araneidae</taxon>
        <taxon>Argiope</taxon>
    </lineage>
</organism>
<feature type="region of interest" description="Disordered" evidence="1">
    <location>
        <begin position="21"/>
        <end position="46"/>
    </location>
</feature>
<dbReference type="AlphaFoldDB" id="A0A8T0FXF5"/>
<reference evidence="2" key="1">
    <citation type="journal article" date="2020" name="bioRxiv">
        <title>Chromosome-level reference genome of the European wasp spider Argiope bruennichi: a resource for studies on range expansion and evolutionary adaptation.</title>
        <authorList>
            <person name="Sheffer M.M."/>
            <person name="Hoppe A."/>
            <person name="Krehenwinkel H."/>
            <person name="Uhl G."/>
            <person name="Kuss A.W."/>
            <person name="Jensen L."/>
            <person name="Jensen C."/>
            <person name="Gillespie R.G."/>
            <person name="Hoff K.J."/>
            <person name="Prost S."/>
        </authorList>
    </citation>
    <scope>NUCLEOTIDE SEQUENCE</scope>
</reference>
<keyword evidence="3" id="KW-1185">Reference proteome</keyword>
<proteinExistence type="predicted"/>
<gene>
    <name evidence="2" type="ORF">HNY73_002320</name>
</gene>
<dbReference type="Proteomes" id="UP000807504">
    <property type="component" value="Unassembled WGS sequence"/>
</dbReference>
<sequence>MRPLPPLEEFFHQPVILHQPAGQHVRPLPSSLASSNGPPTQVSSSTMTLLPPSAILLSNSSPLLHFSNPIPIIQLHSQTTCSSILNYRLTCQPPAPSHHQQPHLKSATSHPESCRSKSP</sequence>
<comment type="caution">
    <text evidence="2">The sequence shown here is derived from an EMBL/GenBank/DDBJ whole genome shotgun (WGS) entry which is preliminary data.</text>
</comment>
<name>A0A8T0FXF5_ARGBR</name>
<feature type="region of interest" description="Disordered" evidence="1">
    <location>
        <begin position="92"/>
        <end position="119"/>
    </location>
</feature>
<evidence type="ECO:0000256" key="1">
    <source>
        <dbReference type="SAM" id="MobiDB-lite"/>
    </source>
</evidence>
<evidence type="ECO:0000313" key="2">
    <source>
        <dbReference type="EMBL" id="KAF8794329.1"/>
    </source>
</evidence>
<protein>
    <submittedName>
        <fullName evidence="2">Uncharacterized protein</fullName>
    </submittedName>
</protein>
<reference evidence="2" key="2">
    <citation type="submission" date="2020-06" db="EMBL/GenBank/DDBJ databases">
        <authorList>
            <person name="Sheffer M."/>
        </authorList>
    </citation>
    <scope>NUCLEOTIDE SEQUENCE</scope>
</reference>
<evidence type="ECO:0000313" key="3">
    <source>
        <dbReference type="Proteomes" id="UP000807504"/>
    </source>
</evidence>
<dbReference type="EMBL" id="JABXBU010000002">
    <property type="protein sequence ID" value="KAF8794329.1"/>
    <property type="molecule type" value="Genomic_DNA"/>
</dbReference>